<sequence length="903" mass="95834">MIDAGPNTLLERGAELEGLASQLSGARAARGSVALLEAPAGHGKTSLLRVLRAEAADNGLRVLAATGAPLERDFAFGIVRQLFDAELHGADAARREHLFAGAAALAEPVFATVPAADQQDPAHSTLYGLYWLAVNLAAEQPLLLVIDDAHWADAPSLRFLDALARRVEDLPVLLAIGARPAEPGAEQELLDGLATAPATRLHRPGALSEAAVRALVSAKLDAEPGFIAACFETTRGNPLLLTELLKSAPFAGRADEAEAVRTTVPGTVARTVTARIRRLSDHALAVARAIAVLGDATSLERVAALSGLTPAEAASELDQLAQADLIDPADARFTHPMVREVVEADLGAQRARLHREAARRLHADGALDGVVATHLLAAEPANDPWASEILARAGRRALAEGAPDVALTLLSRCSPATPESLVALGLARFRLGEDPLPPLDEALAGDVSPDLAADAAAIAAAALVLASEPRRAAARLRAAIPRAPEARRGELEDQLVEALSYRDDDAEEYLATVERHRDSDRPTLLCHLAHARAMAGAPRSEVLPAWRRAFADTRVFARLGVERFAALWAIEALLAVEAADEAKEAIRAMTDLTDRAGSRSSAGAAAWLEARWERRFGHLRRAEDLARHGLDLGRGAHVPETAIGTTLGGILLDRGDLPGARDALAAIPEPGPTASIFGLWATRARLQLEEGDPEAALTSLERQESADAARRWLIGLREDSHALRVRILLALGRADEAEAFARTEIDRAQAREAAGAEAVLHLALGDAQRAVDAAQRAPLPLVRATALAELGFALRRDGRRADARPPLREARDLAHRCGAVALEARVHEELVVAGARPQRLAFSGVDALTAQERRVAELAVRGLRNREIAEALFVSLKTVEVHLGRAYTKLGIKGRSQLADALA</sequence>
<reference evidence="4 5" key="1">
    <citation type="submission" date="2018-10" db="EMBL/GenBank/DDBJ databases">
        <title>Genomic Encyclopedia of Archaeal and Bacterial Type Strains, Phase II (KMG-II): from individual species to whole genera.</title>
        <authorList>
            <person name="Goeker M."/>
        </authorList>
    </citation>
    <scope>NUCLEOTIDE SEQUENCE [LARGE SCALE GENOMIC DNA]</scope>
    <source>
        <strain evidence="4 5">DSM 14954</strain>
    </source>
</reference>
<dbReference type="SUPFAM" id="SSF52540">
    <property type="entry name" value="P-loop containing nucleoside triphosphate hydrolases"/>
    <property type="match status" value="1"/>
</dbReference>
<dbReference type="GO" id="GO:0004016">
    <property type="term" value="F:adenylate cyclase activity"/>
    <property type="evidence" value="ECO:0007669"/>
    <property type="project" value="TreeGrafter"/>
</dbReference>
<dbReference type="Pfam" id="PF13191">
    <property type="entry name" value="AAA_16"/>
    <property type="match status" value="1"/>
</dbReference>
<accession>A0A660L0A7</accession>
<keyword evidence="2" id="KW-0067">ATP-binding</keyword>
<dbReference type="PRINTS" id="PR00038">
    <property type="entry name" value="HTHLUXR"/>
</dbReference>
<organism evidence="4 5">
    <name type="scientific">Solirubrobacter pauli</name>
    <dbReference type="NCBI Taxonomy" id="166793"/>
    <lineage>
        <taxon>Bacteria</taxon>
        <taxon>Bacillati</taxon>
        <taxon>Actinomycetota</taxon>
        <taxon>Thermoleophilia</taxon>
        <taxon>Solirubrobacterales</taxon>
        <taxon>Solirubrobacteraceae</taxon>
        <taxon>Solirubrobacter</taxon>
    </lineage>
</organism>
<evidence type="ECO:0000256" key="2">
    <source>
        <dbReference type="ARBA" id="ARBA00022840"/>
    </source>
</evidence>
<name>A0A660L0A7_9ACTN</name>
<evidence type="ECO:0000256" key="1">
    <source>
        <dbReference type="ARBA" id="ARBA00022741"/>
    </source>
</evidence>
<dbReference type="PROSITE" id="PS00622">
    <property type="entry name" value="HTH_LUXR_1"/>
    <property type="match status" value="1"/>
</dbReference>
<dbReference type="InterPro" id="IPR016032">
    <property type="entry name" value="Sig_transdc_resp-reg_C-effctor"/>
</dbReference>
<evidence type="ECO:0000259" key="3">
    <source>
        <dbReference type="PROSITE" id="PS50043"/>
    </source>
</evidence>
<dbReference type="PROSITE" id="PS50043">
    <property type="entry name" value="HTH_LUXR_2"/>
    <property type="match status" value="1"/>
</dbReference>
<dbReference type="PANTHER" id="PTHR16305:SF35">
    <property type="entry name" value="TRANSCRIPTIONAL ACTIVATOR DOMAIN"/>
    <property type="match status" value="1"/>
</dbReference>
<dbReference type="Gene3D" id="1.10.10.10">
    <property type="entry name" value="Winged helix-like DNA-binding domain superfamily/Winged helix DNA-binding domain"/>
    <property type="match status" value="1"/>
</dbReference>
<dbReference type="SMART" id="SM00421">
    <property type="entry name" value="HTH_LUXR"/>
    <property type="match status" value="1"/>
</dbReference>
<dbReference type="SUPFAM" id="SSF46894">
    <property type="entry name" value="C-terminal effector domain of the bipartite response regulators"/>
    <property type="match status" value="1"/>
</dbReference>
<dbReference type="CDD" id="cd06170">
    <property type="entry name" value="LuxR_C_like"/>
    <property type="match status" value="1"/>
</dbReference>
<dbReference type="Proteomes" id="UP000278962">
    <property type="component" value="Unassembled WGS sequence"/>
</dbReference>
<comment type="caution">
    <text evidence="4">The sequence shown here is derived from an EMBL/GenBank/DDBJ whole genome shotgun (WGS) entry which is preliminary data.</text>
</comment>
<evidence type="ECO:0000313" key="5">
    <source>
        <dbReference type="Proteomes" id="UP000278962"/>
    </source>
</evidence>
<dbReference type="Pfam" id="PF00196">
    <property type="entry name" value="GerE"/>
    <property type="match status" value="1"/>
</dbReference>
<dbReference type="InterPro" id="IPR011990">
    <property type="entry name" value="TPR-like_helical_dom_sf"/>
</dbReference>
<dbReference type="GO" id="GO:0005737">
    <property type="term" value="C:cytoplasm"/>
    <property type="evidence" value="ECO:0007669"/>
    <property type="project" value="TreeGrafter"/>
</dbReference>
<feature type="domain" description="HTH luxR-type" evidence="3">
    <location>
        <begin position="841"/>
        <end position="903"/>
    </location>
</feature>
<dbReference type="GO" id="GO:0006355">
    <property type="term" value="P:regulation of DNA-templated transcription"/>
    <property type="evidence" value="ECO:0007669"/>
    <property type="project" value="InterPro"/>
</dbReference>
<dbReference type="Gene3D" id="1.25.40.10">
    <property type="entry name" value="Tetratricopeptide repeat domain"/>
    <property type="match status" value="1"/>
</dbReference>
<dbReference type="InterPro" id="IPR027417">
    <property type="entry name" value="P-loop_NTPase"/>
</dbReference>
<proteinExistence type="predicted"/>
<dbReference type="InterPro" id="IPR036388">
    <property type="entry name" value="WH-like_DNA-bd_sf"/>
</dbReference>
<gene>
    <name evidence="4" type="ORF">C8N24_4790</name>
</gene>
<dbReference type="InterPro" id="IPR000792">
    <property type="entry name" value="Tscrpt_reg_LuxR_C"/>
</dbReference>
<dbReference type="AlphaFoldDB" id="A0A660L0A7"/>
<evidence type="ECO:0000313" key="4">
    <source>
        <dbReference type="EMBL" id="RKQ86775.1"/>
    </source>
</evidence>
<dbReference type="GO" id="GO:0005524">
    <property type="term" value="F:ATP binding"/>
    <property type="evidence" value="ECO:0007669"/>
    <property type="project" value="UniProtKB-KW"/>
</dbReference>
<keyword evidence="1" id="KW-0547">Nucleotide-binding</keyword>
<dbReference type="GO" id="GO:0003677">
    <property type="term" value="F:DNA binding"/>
    <property type="evidence" value="ECO:0007669"/>
    <property type="project" value="InterPro"/>
</dbReference>
<protein>
    <submittedName>
        <fullName evidence="4">Regulatory LuxR family protein</fullName>
    </submittedName>
</protein>
<dbReference type="PANTHER" id="PTHR16305">
    <property type="entry name" value="TESTICULAR SOLUBLE ADENYLYL CYCLASE"/>
    <property type="match status" value="1"/>
</dbReference>
<dbReference type="InterPro" id="IPR041664">
    <property type="entry name" value="AAA_16"/>
</dbReference>
<dbReference type="RefSeq" id="WP_121254789.1">
    <property type="nucleotide sequence ID" value="NZ_RBIL01000002.1"/>
</dbReference>
<dbReference type="EMBL" id="RBIL01000002">
    <property type="protein sequence ID" value="RKQ86775.1"/>
    <property type="molecule type" value="Genomic_DNA"/>
</dbReference>
<keyword evidence="5" id="KW-1185">Reference proteome</keyword>
<dbReference type="OrthoDB" id="3178131at2"/>